<dbReference type="EMBL" id="JBHSQB010000003">
    <property type="protein sequence ID" value="MFC6095315.1"/>
    <property type="molecule type" value="Genomic_DNA"/>
</dbReference>
<comment type="caution">
    <text evidence="6">The sequence shown here is derived from an EMBL/GenBank/DDBJ whole genome shotgun (WGS) entry which is preliminary data.</text>
</comment>
<evidence type="ECO:0000256" key="4">
    <source>
        <dbReference type="ARBA" id="ARBA00023284"/>
    </source>
</evidence>
<dbReference type="Pfam" id="PF14289">
    <property type="entry name" value="DUF4369"/>
    <property type="match status" value="1"/>
</dbReference>
<dbReference type="PROSITE" id="PS51352">
    <property type="entry name" value="THIOREDOXIN_2"/>
    <property type="match status" value="1"/>
</dbReference>
<dbReference type="InterPro" id="IPR050553">
    <property type="entry name" value="Thioredoxin_ResA/DsbE_sf"/>
</dbReference>
<dbReference type="Proteomes" id="UP001596287">
    <property type="component" value="Unassembled WGS sequence"/>
</dbReference>
<dbReference type="PANTHER" id="PTHR42852">
    <property type="entry name" value="THIOL:DISULFIDE INTERCHANGE PROTEIN DSBE"/>
    <property type="match status" value="1"/>
</dbReference>
<organism evidence="6 7">
    <name type="scientific">Flavobacterium qiangtangense</name>
    <dbReference type="NCBI Taxonomy" id="1442595"/>
    <lineage>
        <taxon>Bacteria</taxon>
        <taxon>Pseudomonadati</taxon>
        <taxon>Bacteroidota</taxon>
        <taxon>Flavobacteriia</taxon>
        <taxon>Flavobacteriales</taxon>
        <taxon>Flavobacteriaceae</taxon>
        <taxon>Flavobacterium</taxon>
    </lineage>
</organism>
<dbReference type="PROSITE" id="PS00194">
    <property type="entry name" value="THIOREDOXIN_1"/>
    <property type="match status" value="1"/>
</dbReference>
<evidence type="ECO:0000256" key="1">
    <source>
        <dbReference type="ARBA" id="ARBA00004196"/>
    </source>
</evidence>
<sequence length="380" mass="41801">MKKILLLLSVMAIMVSCNKTDNEYTITGTATGFENGQKIILQTADSVAIGKMNPIDTIKVENGKFEFKGVAGEPEVSGLLIEGKGNIDLILEGGTIAVALDKDTIRNSKVTGTYNNDELTQYKKDIAVTQKQIQSKAMAFQQANMKKFQDAQAAKDTVVINALVKENQAIMKPMGDQNYTYAESHPKAFLSVILVEGFLYSPDPDFARIKKIYNSFTSELKNTRHGKVIKQKLDAHDSVEVGKIAPDFSAKSPEGKTISLKEAKGKVTIVDFWASWCVPCREENPNVVALYNEFHDKGLNIIGISLDNPKDDAKWKAAIAQDKLTWTQISNLQGWQDPIVKKYNVTAIPATFLLDASGKIVAKNLQGEELKAKVKELLGA</sequence>
<dbReference type="InterPro" id="IPR036249">
    <property type="entry name" value="Thioredoxin-like_sf"/>
</dbReference>
<dbReference type="PANTHER" id="PTHR42852:SF6">
    <property type="entry name" value="THIOL:DISULFIDE INTERCHANGE PROTEIN DSBE"/>
    <property type="match status" value="1"/>
</dbReference>
<evidence type="ECO:0000256" key="2">
    <source>
        <dbReference type="ARBA" id="ARBA00022748"/>
    </source>
</evidence>
<name>A0ABW1PJZ4_9FLAO</name>
<evidence type="ECO:0000259" key="5">
    <source>
        <dbReference type="PROSITE" id="PS51352"/>
    </source>
</evidence>
<evidence type="ECO:0000313" key="6">
    <source>
        <dbReference type="EMBL" id="MFC6095315.1"/>
    </source>
</evidence>
<reference evidence="7" key="1">
    <citation type="journal article" date="2019" name="Int. J. Syst. Evol. Microbiol.">
        <title>The Global Catalogue of Microorganisms (GCM) 10K type strain sequencing project: providing services to taxonomists for standard genome sequencing and annotation.</title>
        <authorList>
            <consortium name="The Broad Institute Genomics Platform"/>
            <consortium name="The Broad Institute Genome Sequencing Center for Infectious Disease"/>
            <person name="Wu L."/>
            <person name="Ma J."/>
        </authorList>
    </citation>
    <scope>NUCLEOTIDE SEQUENCE [LARGE SCALE GENOMIC DNA]</scope>
    <source>
        <strain evidence="7">CCUG 49679</strain>
    </source>
</reference>
<comment type="subcellular location">
    <subcellularLocation>
        <location evidence="1">Cell envelope</location>
    </subcellularLocation>
</comment>
<keyword evidence="2" id="KW-0201">Cytochrome c-type biogenesis</keyword>
<dbReference type="InterPro" id="IPR013766">
    <property type="entry name" value="Thioredoxin_domain"/>
</dbReference>
<dbReference type="InterPro" id="IPR000866">
    <property type="entry name" value="AhpC/TSA"/>
</dbReference>
<keyword evidence="4" id="KW-0676">Redox-active center</keyword>
<dbReference type="PROSITE" id="PS51257">
    <property type="entry name" value="PROKAR_LIPOPROTEIN"/>
    <property type="match status" value="1"/>
</dbReference>
<dbReference type="InterPro" id="IPR017937">
    <property type="entry name" value="Thioredoxin_CS"/>
</dbReference>
<accession>A0ABW1PJZ4</accession>
<dbReference type="RefSeq" id="WP_379789929.1">
    <property type="nucleotide sequence ID" value="NZ_JBHSQB010000003.1"/>
</dbReference>
<dbReference type="InterPro" id="IPR025380">
    <property type="entry name" value="DUF4369"/>
</dbReference>
<keyword evidence="7" id="KW-1185">Reference proteome</keyword>
<dbReference type="CDD" id="cd02966">
    <property type="entry name" value="TlpA_like_family"/>
    <property type="match status" value="1"/>
</dbReference>
<keyword evidence="3" id="KW-1015">Disulfide bond</keyword>
<dbReference type="SUPFAM" id="SSF52833">
    <property type="entry name" value="Thioredoxin-like"/>
    <property type="match status" value="1"/>
</dbReference>
<dbReference type="Gene3D" id="3.40.30.10">
    <property type="entry name" value="Glutaredoxin"/>
    <property type="match status" value="1"/>
</dbReference>
<evidence type="ECO:0000256" key="3">
    <source>
        <dbReference type="ARBA" id="ARBA00023157"/>
    </source>
</evidence>
<gene>
    <name evidence="6" type="ORF">ACFPVY_01535</name>
</gene>
<protein>
    <submittedName>
        <fullName evidence="6">Redoxin domain-containing protein</fullName>
    </submittedName>
</protein>
<evidence type="ECO:0000313" key="7">
    <source>
        <dbReference type="Proteomes" id="UP001596287"/>
    </source>
</evidence>
<proteinExistence type="predicted"/>
<dbReference type="Pfam" id="PF00578">
    <property type="entry name" value="AhpC-TSA"/>
    <property type="match status" value="1"/>
</dbReference>
<feature type="domain" description="Thioredoxin" evidence="5">
    <location>
        <begin position="239"/>
        <end position="380"/>
    </location>
</feature>